<dbReference type="InterPro" id="IPR052413">
    <property type="entry name" value="SUR7_domain"/>
</dbReference>
<name>A0ABQ9P3Z3_9PEZI</name>
<keyword evidence="1" id="KW-0472">Membrane</keyword>
<evidence type="ECO:0000313" key="4">
    <source>
        <dbReference type="Proteomes" id="UP001172684"/>
    </source>
</evidence>
<feature type="chain" id="PRO_5046104167" evidence="2">
    <location>
        <begin position="20"/>
        <end position="301"/>
    </location>
</feature>
<keyword evidence="1" id="KW-0812">Transmembrane</keyword>
<feature type="signal peptide" evidence="2">
    <location>
        <begin position="1"/>
        <end position="19"/>
    </location>
</feature>
<protein>
    <submittedName>
        <fullName evidence="3">Uncharacterized protein</fullName>
    </submittedName>
</protein>
<sequence length="301" mass="32286">MRLTAILPCLCALAAMVLCFLCMFAGNKPGFMEDYHMVTLNTSRSGQNFLDNSTFIPPGDNILTDALRNVSSSITSNINQAIDSLAAELGLSDFYSVHLLNYCSGAYISKPPTTTKNVTACSRPRALFHFDPTAALTRSLNTTTSHIGSITLSDLRWPTELSSGVIALRIAHHTAFILYTLSIVLAFLSFLSSFFALFFAGRLSAALNLLLAVPALGALLLASAVVTAVVVRAADVVNMYGYRVGVEAKRGGRFLAMTWAATGVGLLEVLWWCGECVVGRRWKRMGRGAVVDGAAAQPVGH</sequence>
<feature type="transmembrane region" description="Helical" evidence="1">
    <location>
        <begin position="254"/>
        <end position="278"/>
    </location>
</feature>
<gene>
    <name evidence="3" type="ORF">H2201_000597</name>
</gene>
<reference evidence="3" key="1">
    <citation type="submission" date="2022-10" db="EMBL/GenBank/DDBJ databases">
        <title>Culturing micro-colonial fungi from biological soil crusts in the Mojave desert and describing Neophaeococcomyces mojavensis, and introducing the new genera and species Taxawa tesnikishii.</title>
        <authorList>
            <person name="Kurbessoian T."/>
            <person name="Stajich J.E."/>
        </authorList>
    </citation>
    <scope>NUCLEOTIDE SEQUENCE</scope>
    <source>
        <strain evidence="3">TK_1</strain>
    </source>
</reference>
<dbReference type="InterPro" id="IPR009571">
    <property type="entry name" value="SUR7/Rim9-like_fungi"/>
</dbReference>
<evidence type="ECO:0000256" key="1">
    <source>
        <dbReference type="SAM" id="Phobius"/>
    </source>
</evidence>
<keyword evidence="4" id="KW-1185">Reference proteome</keyword>
<dbReference type="Proteomes" id="UP001172684">
    <property type="component" value="Unassembled WGS sequence"/>
</dbReference>
<proteinExistence type="predicted"/>
<feature type="transmembrane region" description="Helical" evidence="1">
    <location>
        <begin position="207"/>
        <end position="234"/>
    </location>
</feature>
<evidence type="ECO:0000313" key="3">
    <source>
        <dbReference type="EMBL" id="KAJ9669245.1"/>
    </source>
</evidence>
<dbReference type="PANTHER" id="PTHR28019:SF7">
    <property type="entry name" value="SUR7 PROTEIN"/>
    <property type="match status" value="1"/>
</dbReference>
<dbReference type="Pfam" id="PF06687">
    <property type="entry name" value="SUR7"/>
    <property type="match status" value="1"/>
</dbReference>
<keyword evidence="2" id="KW-0732">Signal</keyword>
<dbReference type="PANTHER" id="PTHR28019">
    <property type="entry name" value="CELL MEMBRANE PROTEIN YLR413W-RELATED"/>
    <property type="match status" value="1"/>
</dbReference>
<accession>A0ABQ9P3Z3</accession>
<keyword evidence="1" id="KW-1133">Transmembrane helix</keyword>
<feature type="transmembrane region" description="Helical" evidence="1">
    <location>
        <begin position="176"/>
        <end position="200"/>
    </location>
</feature>
<organism evidence="3 4">
    <name type="scientific">Coniosporium apollinis</name>
    <dbReference type="NCBI Taxonomy" id="61459"/>
    <lineage>
        <taxon>Eukaryota</taxon>
        <taxon>Fungi</taxon>
        <taxon>Dikarya</taxon>
        <taxon>Ascomycota</taxon>
        <taxon>Pezizomycotina</taxon>
        <taxon>Dothideomycetes</taxon>
        <taxon>Dothideomycetes incertae sedis</taxon>
        <taxon>Coniosporium</taxon>
    </lineage>
</organism>
<dbReference type="EMBL" id="JAPDRL010000003">
    <property type="protein sequence ID" value="KAJ9669245.1"/>
    <property type="molecule type" value="Genomic_DNA"/>
</dbReference>
<comment type="caution">
    <text evidence="3">The sequence shown here is derived from an EMBL/GenBank/DDBJ whole genome shotgun (WGS) entry which is preliminary data.</text>
</comment>
<evidence type="ECO:0000256" key="2">
    <source>
        <dbReference type="SAM" id="SignalP"/>
    </source>
</evidence>